<keyword evidence="4" id="KW-1185">Reference proteome</keyword>
<comment type="similarity">
    <text evidence="1">Belongs to the CapA family.</text>
</comment>
<dbReference type="Pfam" id="PF09587">
    <property type="entry name" value="PGA_cap"/>
    <property type="match status" value="1"/>
</dbReference>
<organism evidence="3 4">
    <name type="scientific">Reichenbachiella agariperforans</name>
    <dbReference type="NCBI Taxonomy" id="156994"/>
    <lineage>
        <taxon>Bacteria</taxon>
        <taxon>Pseudomonadati</taxon>
        <taxon>Bacteroidota</taxon>
        <taxon>Cytophagia</taxon>
        <taxon>Cytophagales</taxon>
        <taxon>Reichenbachiellaceae</taxon>
        <taxon>Reichenbachiella</taxon>
    </lineage>
</organism>
<dbReference type="Proteomes" id="UP000184474">
    <property type="component" value="Unassembled WGS sequence"/>
</dbReference>
<protein>
    <submittedName>
        <fullName evidence="3">Capsule synthesis protein PGA_cap</fullName>
    </submittedName>
</protein>
<dbReference type="InterPro" id="IPR029052">
    <property type="entry name" value="Metallo-depent_PP-like"/>
</dbReference>
<sequence length="396" mass="43921">MKKILVVGVLAMWLAGCKTQRHMPQSDMTVPQDTVVMDTVVQEPVYYITAQQDTLMSLDEEVDVEIHRVLKDTLTIIGVGDIMMGTNFPEKGYLPPNNGRDLWSEVSDTLQQADVTFGNLEGVILDEGGDQKKCNNPKVCYLFRSPVSMLSNLTDAGFDVVSLANNHAGDFGDAGRQSTMRSLDTLGINYAGLINAPYTIFERDGMKYGMVAFSPNKGTILIHHHEQARKLVAQLDSMVDVVIVSFHAGAEGKEHQHVTRTSEYYYGEDRGNVYEFARMMIDEGADVIFGHGPHVTRAVDLYKNRFIIYSMGNFCTYGRFNLSGVKGVAPIVKIQTDGTGRFIQGQLIPIYQPGAGGPKFDLNNRAIKLVKSLTEKDFPESKLKIEDSGLITYIDN</sequence>
<dbReference type="InterPro" id="IPR019079">
    <property type="entry name" value="Capsule_synth_CapA"/>
</dbReference>
<proteinExistence type="inferred from homology"/>
<evidence type="ECO:0000259" key="2">
    <source>
        <dbReference type="SMART" id="SM00854"/>
    </source>
</evidence>
<evidence type="ECO:0000256" key="1">
    <source>
        <dbReference type="ARBA" id="ARBA00005662"/>
    </source>
</evidence>
<dbReference type="EMBL" id="FRAA01000001">
    <property type="protein sequence ID" value="SHJ66541.1"/>
    <property type="molecule type" value="Genomic_DNA"/>
</dbReference>
<feature type="domain" description="Capsule synthesis protein CapA" evidence="2">
    <location>
        <begin position="75"/>
        <end position="318"/>
    </location>
</feature>
<name>A0A1M6L5R3_REIAG</name>
<dbReference type="PANTHER" id="PTHR33393">
    <property type="entry name" value="POLYGLUTAMINE SYNTHESIS ACCESSORY PROTEIN RV0574C-RELATED"/>
    <property type="match status" value="1"/>
</dbReference>
<dbReference type="RefSeq" id="WP_073119622.1">
    <property type="nucleotide sequence ID" value="NZ_FRAA01000001.1"/>
</dbReference>
<evidence type="ECO:0000313" key="4">
    <source>
        <dbReference type="Proteomes" id="UP000184474"/>
    </source>
</evidence>
<dbReference type="Gene3D" id="3.60.21.10">
    <property type="match status" value="1"/>
</dbReference>
<dbReference type="STRING" id="156994.SAMN04488028_101836"/>
<reference evidence="4" key="1">
    <citation type="submission" date="2016-11" db="EMBL/GenBank/DDBJ databases">
        <authorList>
            <person name="Varghese N."/>
            <person name="Submissions S."/>
        </authorList>
    </citation>
    <scope>NUCLEOTIDE SEQUENCE [LARGE SCALE GENOMIC DNA]</scope>
    <source>
        <strain evidence="4">DSM 26134</strain>
    </source>
</reference>
<dbReference type="CDD" id="cd07381">
    <property type="entry name" value="MPP_CapA"/>
    <property type="match status" value="1"/>
</dbReference>
<dbReference type="PANTHER" id="PTHR33393:SF11">
    <property type="entry name" value="POLYGLUTAMINE SYNTHESIS ACCESSORY PROTEIN RV0574C-RELATED"/>
    <property type="match status" value="1"/>
</dbReference>
<dbReference type="SUPFAM" id="SSF56300">
    <property type="entry name" value="Metallo-dependent phosphatases"/>
    <property type="match status" value="1"/>
</dbReference>
<gene>
    <name evidence="3" type="ORF">SAMN04488028_101836</name>
</gene>
<dbReference type="InterPro" id="IPR052169">
    <property type="entry name" value="CW_Biosynth-Accessory"/>
</dbReference>
<dbReference type="PROSITE" id="PS51257">
    <property type="entry name" value="PROKAR_LIPOPROTEIN"/>
    <property type="match status" value="1"/>
</dbReference>
<dbReference type="SMART" id="SM00854">
    <property type="entry name" value="PGA_cap"/>
    <property type="match status" value="1"/>
</dbReference>
<dbReference type="AlphaFoldDB" id="A0A1M6L5R3"/>
<evidence type="ECO:0000313" key="3">
    <source>
        <dbReference type="EMBL" id="SHJ66541.1"/>
    </source>
</evidence>
<accession>A0A1M6L5R3</accession>